<keyword evidence="2" id="KW-1185">Reference proteome</keyword>
<dbReference type="InterPro" id="IPR021246">
    <property type="entry name" value="DUF2797"/>
</dbReference>
<proteinExistence type="predicted"/>
<organism evidence="1 2">
    <name type="scientific">Streptomyces sp. 900105755</name>
    <dbReference type="NCBI Taxonomy" id="3154389"/>
    <lineage>
        <taxon>Bacteria</taxon>
        <taxon>Bacillati</taxon>
        <taxon>Actinomycetota</taxon>
        <taxon>Actinomycetes</taxon>
        <taxon>Kitasatosporales</taxon>
        <taxon>Streptomycetaceae</taxon>
        <taxon>Streptomyces</taxon>
    </lineage>
</organism>
<evidence type="ECO:0000313" key="1">
    <source>
        <dbReference type="EMBL" id="MER6272024.1"/>
    </source>
</evidence>
<protein>
    <submittedName>
        <fullName evidence="1">DUF2797 domain-containing protein</fullName>
    </submittedName>
</protein>
<dbReference type="EMBL" id="JBEOZM010000019">
    <property type="protein sequence ID" value="MER6272024.1"/>
    <property type="molecule type" value="Genomic_DNA"/>
</dbReference>
<accession>A0ABV1TQK3</accession>
<comment type="caution">
    <text evidence="1">The sequence shown here is derived from an EMBL/GenBank/DDBJ whole genome shotgun (WGS) entry which is preliminary data.</text>
</comment>
<dbReference type="Pfam" id="PF10977">
    <property type="entry name" value="DUF2797"/>
    <property type="match status" value="1"/>
</dbReference>
<evidence type="ECO:0000313" key="2">
    <source>
        <dbReference type="Proteomes" id="UP001490365"/>
    </source>
</evidence>
<sequence length="290" mass="30836">MAQVWKCSGLRWSEDGPVLRWSGGRRSPLGRGKRVAFGVADGCVRECVGARGHACPTRTPVSGRTTGARCEECARLDRAHSVAADTVPDDPRPYHVYLAWFGPGMVKVGITAVERGPARLLEQGAVCFSWLGAGPLMAARRAEELLRAALRVPDRIPYGDKRVVRALLPSDRAERAAEVEGLHALAVALGGWPESLVPEPCQVVDHMAVFGLDGVAAAVGEVAELVPGGVVSGELVAAAGPDLHLATRRGVVVLDTRLLPGWELTAAGRGEEGRLQVPVREFEVPQDGLF</sequence>
<dbReference type="Proteomes" id="UP001490365">
    <property type="component" value="Unassembled WGS sequence"/>
</dbReference>
<dbReference type="RefSeq" id="WP_351960355.1">
    <property type="nucleotide sequence ID" value="NZ_JBEOZM010000019.1"/>
</dbReference>
<name>A0ABV1TQK3_9ACTN</name>
<gene>
    <name evidence="1" type="ORF">ABT211_32795</name>
</gene>
<reference evidence="1 2" key="1">
    <citation type="submission" date="2024-06" db="EMBL/GenBank/DDBJ databases">
        <title>The Natural Products Discovery Center: Release of the First 8490 Sequenced Strains for Exploring Actinobacteria Biosynthetic Diversity.</title>
        <authorList>
            <person name="Kalkreuter E."/>
            <person name="Kautsar S.A."/>
            <person name="Yang D."/>
            <person name="Bader C.D."/>
            <person name="Teijaro C.N."/>
            <person name="Fluegel L."/>
            <person name="Davis C.M."/>
            <person name="Simpson J.R."/>
            <person name="Lauterbach L."/>
            <person name="Steele A.D."/>
            <person name="Gui C."/>
            <person name="Meng S."/>
            <person name="Li G."/>
            <person name="Viehrig K."/>
            <person name="Ye F."/>
            <person name="Su P."/>
            <person name="Kiefer A.F."/>
            <person name="Nichols A."/>
            <person name="Cepeda A.J."/>
            <person name="Yan W."/>
            <person name="Fan B."/>
            <person name="Jiang Y."/>
            <person name="Adhikari A."/>
            <person name="Zheng C.-J."/>
            <person name="Schuster L."/>
            <person name="Cowan T.M."/>
            <person name="Smanski M.J."/>
            <person name="Chevrette M.G."/>
            <person name="De Carvalho L.P.S."/>
            <person name="Shen B."/>
        </authorList>
    </citation>
    <scope>NUCLEOTIDE SEQUENCE [LARGE SCALE GENOMIC DNA]</scope>
    <source>
        <strain evidence="1 2">NPDC001694</strain>
    </source>
</reference>